<evidence type="ECO:0000256" key="2">
    <source>
        <dbReference type="ARBA" id="ARBA00006464"/>
    </source>
</evidence>
<dbReference type="GO" id="GO:0016020">
    <property type="term" value="C:membrane"/>
    <property type="evidence" value="ECO:0007669"/>
    <property type="project" value="UniProtKB-SubCell"/>
</dbReference>
<evidence type="ECO:0000256" key="5">
    <source>
        <dbReference type="ARBA" id="ARBA00022989"/>
    </source>
</evidence>
<keyword evidence="4 8" id="KW-0812">Transmembrane</keyword>
<feature type="transmembrane region" description="Helical" evidence="8">
    <location>
        <begin position="126"/>
        <end position="148"/>
    </location>
</feature>
<dbReference type="GO" id="GO:0009242">
    <property type="term" value="P:colanic acid biosynthetic process"/>
    <property type="evidence" value="ECO:0007669"/>
    <property type="project" value="TreeGrafter"/>
</dbReference>
<dbReference type="Proteomes" id="UP000255207">
    <property type="component" value="Unassembled WGS sequence"/>
</dbReference>
<dbReference type="GO" id="GO:0089702">
    <property type="term" value="F:undecaprenyl-phosphate glucose phosphotransferase activity"/>
    <property type="evidence" value="ECO:0007669"/>
    <property type="project" value="TreeGrafter"/>
</dbReference>
<dbReference type="EMBL" id="QQTP01000007">
    <property type="protein sequence ID" value="RDJ24089.1"/>
    <property type="molecule type" value="Genomic_DNA"/>
</dbReference>
<name>A0A370L574_9HYPH</name>
<keyword evidence="11" id="KW-1185">Reference proteome</keyword>
<feature type="transmembrane region" description="Helical" evidence="8">
    <location>
        <begin position="292"/>
        <end position="316"/>
    </location>
</feature>
<keyword evidence="7" id="KW-0270">Exopolysaccharide synthesis</keyword>
<comment type="similarity">
    <text evidence="2">Belongs to the bacterial sugar transferase family.</text>
</comment>
<evidence type="ECO:0000313" key="10">
    <source>
        <dbReference type="EMBL" id="RDJ24089.1"/>
    </source>
</evidence>
<dbReference type="NCBIfam" id="TIGR03025">
    <property type="entry name" value="EPS_sugtrans"/>
    <property type="match status" value="1"/>
</dbReference>
<dbReference type="InterPro" id="IPR017475">
    <property type="entry name" value="EPS_sugar_tfrase"/>
</dbReference>
<keyword evidence="6 8" id="KW-0472">Membrane</keyword>
<keyword evidence="5 8" id="KW-1133">Transmembrane helix</keyword>
<protein>
    <submittedName>
        <fullName evidence="10">Undecaprenyl-phosphate glucose phosphotransferase</fullName>
    </submittedName>
</protein>
<gene>
    <name evidence="10" type="ORF">DWE98_14305</name>
</gene>
<dbReference type="GO" id="GO:0000271">
    <property type="term" value="P:polysaccharide biosynthetic process"/>
    <property type="evidence" value="ECO:0007669"/>
    <property type="project" value="UniProtKB-KW"/>
</dbReference>
<dbReference type="RefSeq" id="WP_114829951.1">
    <property type="nucleotide sequence ID" value="NZ_QQTO01000007.1"/>
</dbReference>
<sequence length="480" mass="52458">MADYSANYQMPDTLGRELVLTERFPHPIISVQLAALEAAAIIAVAAGSQAFYTIAFWGQPANLDVAFGLGLVVAALYVLIAHARGLYRSPRILASRAALPDVTTSWFTAVLIAAMSAFLLKIGDQFSRAVAIATCGGGLATLTAARILTASAVKSGIRLGTLPPRRAIVFFDPVTGPDELLAALARQGHRVMRCLPLRDAAGRPETDLPEKISDLVRSEQVDEVFVTSPIPNAEGFDALMAQLRRLPIGVRFVAPPEMRPLLQKPILDCGPLKTFELQRPALRSHERAVKRALDITGALIALACLWPVLAMVALAIKLDSRGPVIFAQDRTGSNGRIFRIFKFRSMRTLDNGPVVRQARRGDPRITAVGRWIRSTSLDELPQFINVLKGDMSLVGPRPHVLAHDSQYSALIADYALRHHAKPGITGFAQVSGLRGETETPELMARRVEADLWYIANWSLWLDIKILFRTVGVITNISKVY</sequence>
<dbReference type="OrthoDB" id="9808602at2"/>
<feature type="domain" description="Bacterial sugar transferase" evidence="9">
    <location>
        <begin position="290"/>
        <end position="473"/>
    </location>
</feature>
<accession>A0A370L574</accession>
<dbReference type="InterPro" id="IPR003362">
    <property type="entry name" value="Bact_transf"/>
</dbReference>
<feature type="transmembrane region" description="Helical" evidence="8">
    <location>
        <begin position="33"/>
        <end position="54"/>
    </location>
</feature>
<evidence type="ECO:0000259" key="9">
    <source>
        <dbReference type="Pfam" id="PF02397"/>
    </source>
</evidence>
<keyword evidence="3 10" id="KW-0808">Transferase</keyword>
<reference evidence="11" key="1">
    <citation type="submission" date="2018-07" db="EMBL/GenBank/DDBJ databases">
        <authorList>
            <person name="Safronova V.I."/>
            <person name="Chirak E.R."/>
            <person name="Sazanova A.L."/>
        </authorList>
    </citation>
    <scope>NUCLEOTIDE SEQUENCE [LARGE SCALE GENOMIC DNA]</scope>
    <source>
        <strain evidence="11">RCAM04685</strain>
    </source>
</reference>
<evidence type="ECO:0000256" key="3">
    <source>
        <dbReference type="ARBA" id="ARBA00022679"/>
    </source>
</evidence>
<dbReference type="PANTHER" id="PTHR30576:SF21">
    <property type="entry name" value="UDP-GLUCOSE:UNDECAPRENYL-PHOSPHATE GLUCOSE-1-PHOSPHATE TRANSFERASE"/>
    <property type="match status" value="1"/>
</dbReference>
<evidence type="ECO:0000313" key="11">
    <source>
        <dbReference type="Proteomes" id="UP000255207"/>
    </source>
</evidence>
<dbReference type="Pfam" id="PF02397">
    <property type="entry name" value="Bac_transf"/>
    <property type="match status" value="1"/>
</dbReference>
<evidence type="ECO:0000256" key="7">
    <source>
        <dbReference type="ARBA" id="ARBA00023169"/>
    </source>
</evidence>
<evidence type="ECO:0000256" key="6">
    <source>
        <dbReference type="ARBA" id="ARBA00023136"/>
    </source>
</evidence>
<feature type="transmembrane region" description="Helical" evidence="8">
    <location>
        <begin position="99"/>
        <end position="120"/>
    </location>
</feature>
<comment type="caution">
    <text evidence="10">The sequence shown here is derived from an EMBL/GenBank/DDBJ whole genome shotgun (WGS) entry which is preliminary data.</text>
</comment>
<evidence type="ECO:0000256" key="1">
    <source>
        <dbReference type="ARBA" id="ARBA00004141"/>
    </source>
</evidence>
<organism evidence="10 11">
    <name type="scientific">Bosea caraganae</name>
    <dbReference type="NCBI Taxonomy" id="2763117"/>
    <lineage>
        <taxon>Bacteria</taxon>
        <taxon>Pseudomonadati</taxon>
        <taxon>Pseudomonadota</taxon>
        <taxon>Alphaproteobacteria</taxon>
        <taxon>Hyphomicrobiales</taxon>
        <taxon>Boseaceae</taxon>
        <taxon>Bosea</taxon>
    </lineage>
</organism>
<dbReference type="PANTHER" id="PTHR30576">
    <property type="entry name" value="COLANIC BIOSYNTHESIS UDP-GLUCOSE LIPID CARRIER TRANSFERASE"/>
    <property type="match status" value="1"/>
</dbReference>
<evidence type="ECO:0000256" key="4">
    <source>
        <dbReference type="ARBA" id="ARBA00022692"/>
    </source>
</evidence>
<comment type="subcellular location">
    <subcellularLocation>
        <location evidence="1">Membrane</location>
        <topology evidence="1">Multi-pass membrane protein</topology>
    </subcellularLocation>
</comment>
<proteinExistence type="inferred from homology"/>
<feature type="transmembrane region" description="Helical" evidence="8">
    <location>
        <begin position="66"/>
        <end position="87"/>
    </location>
</feature>
<dbReference type="Pfam" id="PF13727">
    <property type="entry name" value="CoA_binding_3"/>
    <property type="match status" value="1"/>
</dbReference>
<dbReference type="AlphaFoldDB" id="A0A370L574"/>
<evidence type="ECO:0000256" key="8">
    <source>
        <dbReference type="SAM" id="Phobius"/>
    </source>
</evidence>